<dbReference type="PRINTS" id="PR01415">
    <property type="entry name" value="ANKYRIN"/>
</dbReference>
<keyword evidence="1" id="KW-0677">Repeat</keyword>
<organism evidence="5 6">
    <name type="scientific">Monoraphidium neglectum</name>
    <dbReference type="NCBI Taxonomy" id="145388"/>
    <lineage>
        <taxon>Eukaryota</taxon>
        <taxon>Viridiplantae</taxon>
        <taxon>Chlorophyta</taxon>
        <taxon>core chlorophytes</taxon>
        <taxon>Chlorophyceae</taxon>
        <taxon>CS clade</taxon>
        <taxon>Sphaeropleales</taxon>
        <taxon>Selenastraceae</taxon>
        <taxon>Monoraphidium</taxon>
    </lineage>
</organism>
<evidence type="ECO:0000256" key="3">
    <source>
        <dbReference type="PROSITE-ProRule" id="PRU00023"/>
    </source>
</evidence>
<feature type="repeat" description="ANK" evidence="3">
    <location>
        <begin position="189"/>
        <end position="221"/>
    </location>
</feature>
<dbReference type="EMBL" id="KK102216">
    <property type="protein sequence ID" value="KIY98348.1"/>
    <property type="molecule type" value="Genomic_DNA"/>
</dbReference>
<dbReference type="Pfam" id="PF12796">
    <property type="entry name" value="Ank_2"/>
    <property type="match status" value="2"/>
</dbReference>
<evidence type="ECO:0000256" key="4">
    <source>
        <dbReference type="SAM" id="MobiDB-lite"/>
    </source>
</evidence>
<dbReference type="SUPFAM" id="SSF48403">
    <property type="entry name" value="Ankyrin repeat"/>
    <property type="match status" value="1"/>
</dbReference>
<dbReference type="InterPro" id="IPR002110">
    <property type="entry name" value="Ankyrin_rpt"/>
</dbReference>
<feature type="region of interest" description="Disordered" evidence="4">
    <location>
        <begin position="319"/>
        <end position="340"/>
    </location>
</feature>
<protein>
    <submittedName>
        <fullName evidence="5">Ankyrin-2</fullName>
    </submittedName>
</protein>
<evidence type="ECO:0000313" key="6">
    <source>
        <dbReference type="Proteomes" id="UP000054498"/>
    </source>
</evidence>
<dbReference type="KEGG" id="mng:MNEG_9612"/>
<sequence length="340" mass="34744">MRIPSVNLARLGEKITGPPAIHQAAAECDLPRLRVLAQKQYNLDEVDQKYGRTAMHIAAEKCHALVVGELLDRRAASGLVDKEGRTPLLIAAQLGHLEVVQLLLGGRNRDPDRGAALGARDARGYTPLLAAAAGGHSQVLRLLIEAGAFLGDTLENRVSAGHLACKGGHLAALAVLVESGLNVRADTLDRVTLLHEAAHHGHVKVVEWLLAAGVDPNIRTLSNRATALELAILEGCHQAIQALRGVTTAPIAGPLAPPGAPAAPHLADAIAAGAAASAFAEPGGGHDLFAPLESAGSSGGGGGGGGAYTPSLAGYASPMYPSAYPQQPGPSYPQWGSGGP</sequence>
<dbReference type="Pfam" id="PF00023">
    <property type="entry name" value="Ank"/>
    <property type="match status" value="1"/>
</dbReference>
<evidence type="ECO:0000256" key="1">
    <source>
        <dbReference type="ARBA" id="ARBA00022737"/>
    </source>
</evidence>
<evidence type="ECO:0000313" key="5">
    <source>
        <dbReference type="EMBL" id="KIY98348.1"/>
    </source>
</evidence>
<proteinExistence type="predicted"/>
<dbReference type="GeneID" id="25742487"/>
<dbReference type="STRING" id="145388.A0A0D2KRZ1"/>
<feature type="repeat" description="ANK" evidence="3">
    <location>
        <begin position="50"/>
        <end position="82"/>
    </location>
</feature>
<gene>
    <name evidence="5" type="ORF">MNEG_9612</name>
</gene>
<dbReference type="PANTHER" id="PTHR24198:SF165">
    <property type="entry name" value="ANKYRIN REPEAT-CONTAINING PROTEIN-RELATED"/>
    <property type="match status" value="1"/>
</dbReference>
<dbReference type="Gene3D" id="1.25.40.20">
    <property type="entry name" value="Ankyrin repeat-containing domain"/>
    <property type="match status" value="2"/>
</dbReference>
<reference evidence="5 6" key="1">
    <citation type="journal article" date="2013" name="BMC Genomics">
        <title>Reconstruction of the lipid metabolism for the microalga Monoraphidium neglectum from its genome sequence reveals characteristics suitable for biofuel production.</title>
        <authorList>
            <person name="Bogen C."/>
            <person name="Al-Dilaimi A."/>
            <person name="Albersmeier A."/>
            <person name="Wichmann J."/>
            <person name="Grundmann M."/>
            <person name="Rupp O."/>
            <person name="Lauersen K.J."/>
            <person name="Blifernez-Klassen O."/>
            <person name="Kalinowski J."/>
            <person name="Goesmann A."/>
            <person name="Mussgnug J.H."/>
            <person name="Kruse O."/>
        </authorList>
    </citation>
    <scope>NUCLEOTIDE SEQUENCE [LARGE SCALE GENOMIC DNA]</scope>
    <source>
        <strain evidence="5 6">SAG 48.87</strain>
    </source>
</reference>
<dbReference type="InterPro" id="IPR036770">
    <property type="entry name" value="Ankyrin_rpt-contain_sf"/>
</dbReference>
<accession>A0A0D2KRZ1</accession>
<feature type="repeat" description="ANK" evidence="3">
    <location>
        <begin position="83"/>
        <end position="104"/>
    </location>
</feature>
<dbReference type="OrthoDB" id="541408at2759"/>
<feature type="repeat" description="ANK" evidence="3">
    <location>
        <begin position="123"/>
        <end position="148"/>
    </location>
</feature>
<keyword evidence="2 3" id="KW-0040">ANK repeat</keyword>
<dbReference type="Proteomes" id="UP000054498">
    <property type="component" value="Unassembled WGS sequence"/>
</dbReference>
<dbReference type="SMART" id="SM00248">
    <property type="entry name" value="ANK"/>
    <property type="match status" value="6"/>
</dbReference>
<dbReference type="RefSeq" id="XP_013897368.1">
    <property type="nucleotide sequence ID" value="XM_014041914.1"/>
</dbReference>
<dbReference type="PROSITE" id="PS50088">
    <property type="entry name" value="ANK_REPEAT"/>
    <property type="match status" value="4"/>
</dbReference>
<dbReference type="PROSITE" id="PS50297">
    <property type="entry name" value="ANK_REP_REGION"/>
    <property type="match status" value="3"/>
</dbReference>
<name>A0A0D2KRZ1_9CHLO</name>
<keyword evidence="6" id="KW-1185">Reference proteome</keyword>
<dbReference type="AlphaFoldDB" id="A0A0D2KRZ1"/>
<evidence type="ECO:0000256" key="2">
    <source>
        <dbReference type="ARBA" id="ARBA00023043"/>
    </source>
</evidence>
<dbReference type="PANTHER" id="PTHR24198">
    <property type="entry name" value="ANKYRIN REPEAT AND PROTEIN KINASE DOMAIN-CONTAINING PROTEIN"/>
    <property type="match status" value="1"/>
</dbReference>